<organism evidence="1 2">
    <name type="scientific">Pseudomonas syringae pv. tagetis</name>
    <dbReference type="NCBI Taxonomy" id="129140"/>
    <lineage>
        <taxon>Bacteria</taxon>
        <taxon>Pseudomonadati</taxon>
        <taxon>Pseudomonadota</taxon>
        <taxon>Gammaproteobacteria</taxon>
        <taxon>Pseudomonadales</taxon>
        <taxon>Pseudomonadaceae</taxon>
        <taxon>Pseudomonas</taxon>
    </lineage>
</organism>
<accession>A0A0Q0CCR9</accession>
<evidence type="ECO:0000313" key="2">
    <source>
        <dbReference type="Proteomes" id="UP000050474"/>
    </source>
</evidence>
<name>A0A0Q0CCR9_9PSED</name>
<dbReference type="Proteomes" id="UP000050474">
    <property type="component" value="Unassembled WGS sequence"/>
</dbReference>
<dbReference type="AlphaFoldDB" id="A0A0Q0CCR9"/>
<gene>
    <name evidence="1" type="ORF">ALO44_04319</name>
</gene>
<dbReference type="PATRIC" id="fig|129140.3.peg.5616"/>
<sequence length="64" mass="6807">MQVVALHVADQLTIEVQLMQVTAAVIQVIQVLAGGKGQRGQVAERIVVVGQRVLGAMFLASRPN</sequence>
<dbReference type="EMBL" id="LJRM01000101">
    <property type="protein sequence ID" value="KPY85607.1"/>
    <property type="molecule type" value="Genomic_DNA"/>
</dbReference>
<comment type="caution">
    <text evidence="1">The sequence shown here is derived from an EMBL/GenBank/DDBJ whole genome shotgun (WGS) entry which is preliminary data.</text>
</comment>
<reference evidence="1 2" key="1">
    <citation type="submission" date="2015-09" db="EMBL/GenBank/DDBJ databases">
        <title>Genome announcement of multiple Pseudomonas syringae strains.</title>
        <authorList>
            <person name="Thakur S."/>
            <person name="Wang P.W."/>
            <person name="Gong Y."/>
            <person name="Weir B.S."/>
            <person name="Guttman D.S."/>
        </authorList>
    </citation>
    <scope>NUCLEOTIDE SEQUENCE [LARGE SCALE GENOMIC DNA]</scope>
    <source>
        <strain evidence="1 2">ICMP4091</strain>
    </source>
</reference>
<proteinExistence type="predicted"/>
<protein>
    <submittedName>
        <fullName evidence="1">Uncharacterized protein</fullName>
    </submittedName>
</protein>
<evidence type="ECO:0000313" key="1">
    <source>
        <dbReference type="EMBL" id="KPY85607.1"/>
    </source>
</evidence>